<evidence type="ECO:0000256" key="2">
    <source>
        <dbReference type="ARBA" id="ARBA00004479"/>
    </source>
</evidence>
<keyword evidence="13" id="KW-0732">Signal</keyword>
<dbReference type="GO" id="GO:0030670">
    <property type="term" value="C:phagocytic vesicle membrane"/>
    <property type="evidence" value="ECO:0007669"/>
    <property type="project" value="UniProtKB-ARBA"/>
</dbReference>
<feature type="domain" description="Ig-like" evidence="14">
    <location>
        <begin position="207"/>
        <end position="295"/>
    </location>
</feature>
<dbReference type="AlphaFoldDB" id="A0A9B0WWQ9"/>
<dbReference type="RefSeq" id="XP_006872909.1">
    <property type="nucleotide sequence ID" value="XM_006872847.1"/>
</dbReference>
<dbReference type="SUPFAM" id="SSF54452">
    <property type="entry name" value="MHC antigen-recognition domain"/>
    <property type="match status" value="1"/>
</dbReference>
<keyword evidence="4" id="KW-0490">MHC I</keyword>
<keyword evidence="7 12" id="KW-1133">Transmembrane helix</keyword>
<feature type="compositionally biased region" description="Polar residues" evidence="11">
    <location>
        <begin position="344"/>
        <end position="371"/>
    </location>
</feature>
<dbReference type="InterPro" id="IPR036179">
    <property type="entry name" value="Ig-like_dom_sf"/>
</dbReference>
<dbReference type="PANTHER" id="PTHR16675">
    <property type="entry name" value="MHC CLASS I-RELATED"/>
    <property type="match status" value="1"/>
</dbReference>
<dbReference type="Pfam" id="PF07654">
    <property type="entry name" value="C1-set"/>
    <property type="match status" value="1"/>
</dbReference>
<evidence type="ECO:0000256" key="3">
    <source>
        <dbReference type="ARBA" id="ARBA00006909"/>
    </source>
</evidence>
<dbReference type="GO" id="GO:0001916">
    <property type="term" value="P:positive regulation of T cell mediated cytotoxicity"/>
    <property type="evidence" value="ECO:0007669"/>
    <property type="project" value="TreeGrafter"/>
</dbReference>
<dbReference type="InterPro" id="IPR003006">
    <property type="entry name" value="Ig/MHC_CS"/>
</dbReference>
<evidence type="ECO:0000256" key="8">
    <source>
        <dbReference type="ARBA" id="ARBA00023136"/>
    </source>
</evidence>
<dbReference type="InterPro" id="IPR037055">
    <property type="entry name" value="MHC_I-like_Ag-recog_sf"/>
</dbReference>
<dbReference type="GO" id="GO:0002476">
    <property type="term" value="P:antigen processing and presentation of endogenous peptide antigen via MHC class Ib"/>
    <property type="evidence" value="ECO:0007669"/>
    <property type="project" value="TreeGrafter"/>
</dbReference>
<evidence type="ECO:0000256" key="1">
    <source>
        <dbReference type="ARBA" id="ARBA00002297"/>
    </source>
</evidence>
<accession>A0A9B0WWQ9</accession>
<feature type="transmembrane region" description="Helical" evidence="12">
    <location>
        <begin position="309"/>
        <end position="330"/>
    </location>
</feature>
<dbReference type="Pfam" id="PF00129">
    <property type="entry name" value="MHC_I"/>
    <property type="match status" value="1"/>
</dbReference>
<feature type="chain" id="PRO_5038932494" evidence="13">
    <location>
        <begin position="22"/>
        <end position="371"/>
    </location>
</feature>
<dbReference type="GO" id="GO:0042612">
    <property type="term" value="C:MHC class I protein complex"/>
    <property type="evidence" value="ECO:0007669"/>
    <property type="project" value="UniProtKB-KW"/>
</dbReference>
<dbReference type="PROSITE" id="PS50835">
    <property type="entry name" value="IG_LIKE"/>
    <property type="match status" value="1"/>
</dbReference>
<dbReference type="GeneID" id="102842679"/>
<dbReference type="Gene3D" id="2.60.40.10">
    <property type="entry name" value="Immunoglobulins"/>
    <property type="match status" value="1"/>
</dbReference>
<dbReference type="GO" id="GO:0005102">
    <property type="term" value="F:signaling receptor binding"/>
    <property type="evidence" value="ECO:0007669"/>
    <property type="project" value="TreeGrafter"/>
</dbReference>
<dbReference type="GO" id="GO:0009897">
    <property type="term" value="C:external side of plasma membrane"/>
    <property type="evidence" value="ECO:0007669"/>
    <property type="project" value="TreeGrafter"/>
</dbReference>
<dbReference type="Gene3D" id="3.30.500.10">
    <property type="entry name" value="MHC class I-like antigen recognition-like"/>
    <property type="match status" value="1"/>
</dbReference>
<evidence type="ECO:0000256" key="5">
    <source>
        <dbReference type="ARBA" id="ARBA00022692"/>
    </source>
</evidence>
<proteinExistence type="inferred from homology"/>
<evidence type="ECO:0000313" key="16">
    <source>
        <dbReference type="RefSeq" id="XP_006872909.1"/>
    </source>
</evidence>
<dbReference type="PRINTS" id="PR01638">
    <property type="entry name" value="MHCCLASSI"/>
</dbReference>
<dbReference type="InterPro" id="IPR013783">
    <property type="entry name" value="Ig-like_fold"/>
</dbReference>
<dbReference type="Pfam" id="PF06623">
    <property type="entry name" value="MHC_I_C"/>
    <property type="match status" value="1"/>
</dbReference>
<evidence type="ECO:0000256" key="10">
    <source>
        <dbReference type="RuleBase" id="RU004439"/>
    </source>
</evidence>
<keyword evidence="9" id="KW-0325">Glycoprotein</keyword>
<dbReference type="GO" id="GO:0098553">
    <property type="term" value="C:lumenal side of endoplasmic reticulum membrane"/>
    <property type="evidence" value="ECO:0007669"/>
    <property type="project" value="UniProtKB-ARBA"/>
</dbReference>
<dbReference type="CDD" id="cd07698">
    <property type="entry name" value="IgC1_MHC_I_alpha3"/>
    <property type="match status" value="1"/>
</dbReference>
<evidence type="ECO:0000259" key="14">
    <source>
        <dbReference type="PROSITE" id="PS50835"/>
    </source>
</evidence>
<protein>
    <submittedName>
        <fullName evidence="16">HLA class I histocompatibility antigen, A-11 alpha chain-like</fullName>
    </submittedName>
</protein>
<dbReference type="OrthoDB" id="8936120at2759"/>
<dbReference type="FunFam" id="3.30.500.10:FF:000001">
    <property type="entry name" value="H-2 class I histocompatibility antigen, alpha chain"/>
    <property type="match status" value="1"/>
</dbReference>
<dbReference type="InterPro" id="IPR001039">
    <property type="entry name" value="MHC_I_a_a1/a2"/>
</dbReference>
<dbReference type="PANTHER" id="PTHR16675:SF251">
    <property type="entry name" value="HLA CLASS I HISTOCOMPATIBILITY ANTIGEN, C ALPHA CHAIN"/>
    <property type="match status" value="1"/>
</dbReference>
<name>A0A9B0WWQ9_CHRAS</name>
<organism evidence="15 16">
    <name type="scientific">Chrysochloris asiatica</name>
    <name type="common">Cape golden mole</name>
    <dbReference type="NCBI Taxonomy" id="185453"/>
    <lineage>
        <taxon>Eukaryota</taxon>
        <taxon>Metazoa</taxon>
        <taxon>Chordata</taxon>
        <taxon>Craniata</taxon>
        <taxon>Vertebrata</taxon>
        <taxon>Euteleostomi</taxon>
        <taxon>Mammalia</taxon>
        <taxon>Eutheria</taxon>
        <taxon>Afrotheria</taxon>
        <taxon>Chrysochloridae</taxon>
        <taxon>Chrysochlorinae</taxon>
        <taxon>Chrysochloris</taxon>
    </lineage>
</organism>
<feature type="region of interest" description="Disordered" evidence="11">
    <location>
        <begin position="336"/>
        <end position="371"/>
    </location>
</feature>
<evidence type="ECO:0000256" key="9">
    <source>
        <dbReference type="ARBA" id="ARBA00023180"/>
    </source>
</evidence>
<evidence type="ECO:0000256" key="11">
    <source>
        <dbReference type="SAM" id="MobiDB-lite"/>
    </source>
</evidence>
<dbReference type="SUPFAM" id="SSF48726">
    <property type="entry name" value="Immunoglobulin"/>
    <property type="match status" value="1"/>
</dbReference>
<dbReference type="InterPro" id="IPR003597">
    <property type="entry name" value="Ig_C1-set"/>
</dbReference>
<dbReference type="InterPro" id="IPR011162">
    <property type="entry name" value="MHC_I/II-like_Ag-recog"/>
</dbReference>
<evidence type="ECO:0000256" key="13">
    <source>
        <dbReference type="SAM" id="SignalP"/>
    </source>
</evidence>
<dbReference type="GO" id="GO:0006955">
    <property type="term" value="P:immune response"/>
    <property type="evidence" value="ECO:0007669"/>
    <property type="project" value="InterPro"/>
</dbReference>
<comment type="subcellular location">
    <subcellularLocation>
        <location evidence="2">Membrane</location>
        <topology evidence="2">Single-pass type I membrane protein</topology>
    </subcellularLocation>
</comment>
<reference evidence="16" key="1">
    <citation type="submission" date="2025-08" db="UniProtKB">
        <authorList>
            <consortium name="RefSeq"/>
        </authorList>
    </citation>
    <scope>IDENTIFICATION</scope>
    <source>
        <tissue evidence="16">Spleen</tissue>
    </source>
</reference>
<keyword evidence="8 12" id="KW-0472">Membrane</keyword>
<evidence type="ECO:0000256" key="7">
    <source>
        <dbReference type="ARBA" id="ARBA00022989"/>
    </source>
</evidence>
<dbReference type="SMART" id="SM00407">
    <property type="entry name" value="IGc1"/>
    <property type="match status" value="1"/>
</dbReference>
<sequence>MANRILLLLLSGALVLIQIQAGSHSLRYFLTAVSRPGQGEPRLIGVGYVDDTQFGRFDSDAPNPKVEPMAPWMGRMDPEFWDRQTRIAKVREQTYREYLRNLREYYNQSEAESHTYQGMYGCDVGPDGRLLRGYNQRAYDGVDYISLNEDMRTWTAAVTAAQITKRKWEETGLAERYKTYYVEGRFLEWIHRYLEMGKETLLLTEPPKAHVTHHPISEHEVTLRCWALGFYPAAITLTWQLDGEEQTQDTELVETRPSGDGTFQKWVALVVPSGKEQRYTCHVQHEGLPEPFTLRWKLPSQTTAPIEGVIAGLILLGAVILGAGIVVAVMQRKRSSGDKEASYTPASSNDSAQGSDLSLTPSKGETLGNLT</sequence>
<keyword evidence="5 12" id="KW-0812">Transmembrane</keyword>
<keyword evidence="15" id="KW-1185">Reference proteome</keyword>
<dbReference type="Proteomes" id="UP000504623">
    <property type="component" value="Unplaced"/>
</dbReference>
<gene>
    <name evidence="16" type="primary">LOC102842679</name>
</gene>
<dbReference type="GO" id="GO:0042605">
    <property type="term" value="F:peptide antigen binding"/>
    <property type="evidence" value="ECO:0007669"/>
    <property type="project" value="TreeGrafter"/>
</dbReference>
<evidence type="ECO:0000256" key="4">
    <source>
        <dbReference type="ARBA" id="ARBA00022451"/>
    </source>
</evidence>
<comment type="similarity">
    <text evidence="3 10">Belongs to the MHC class I family.</text>
</comment>
<dbReference type="PROSITE" id="PS00290">
    <property type="entry name" value="IG_MHC"/>
    <property type="match status" value="1"/>
</dbReference>
<evidence type="ECO:0000313" key="15">
    <source>
        <dbReference type="Proteomes" id="UP000504623"/>
    </source>
</evidence>
<evidence type="ECO:0000256" key="6">
    <source>
        <dbReference type="ARBA" id="ARBA00022859"/>
    </source>
</evidence>
<dbReference type="InterPro" id="IPR050208">
    <property type="entry name" value="MHC_class-I_related"/>
</dbReference>
<evidence type="ECO:0000256" key="12">
    <source>
        <dbReference type="SAM" id="Phobius"/>
    </source>
</evidence>
<dbReference type="InterPro" id="IPR007110">
    <property type="entry name" value="Ig-like_dom"/>
</dbReference>
<dbReference type="FunFam" id="2.60.40.10:FF:000014">
    <property type="entry name" value="H-2 class I histocompatibility antigen, alpha chain"/>
    <property type="match status" value="1"/>
</dbReference>
<dbReference type="GO" id="GO:0002486">
    <property type="term" value="P:antigen processing and presentation of endogenous peptide antigen via MHC class I via ER pathway, TAP-independent"/>
    <property type="evidence" value="ECO:0007669"/>
    <property type="project" value="TreeGrafter"/>
</dbReference>
<dbReference type="InterPro" id="IPR010579">
    <property type="entry name" value="MHC_I_a_C"/>
</dbReference>
<dbReference type="GO" id="GO:0005615">
    <property type="term" value="C:extracellular space"/>
    <property type="evidence" value="ECO:0007669"/>
    <property type="project" value="TreeGrafter"/>
</dbReference>
<dbReference type="InterPro" id="IPR011161">
    <property type="entry name" value="MHC_I-like_Ag-recog"/>
</dbReference>
<keyword evidence="6" id="KW-0391">Immunity</keyword>
<feature type="signal peptide" evidence="13">
    <location>
        <begin position="1"/>
        <end position="21"/>
    </location>
</feature>
<comment type="function">
    <text evidence="1">Involved in the presentation of foreign antigens to the immune system.</text>
</comment>